<proteinExistence type="predicted"/>
<dbReference type="AlphaFoldDB" id="A0AAV2DFQ9"/>
<dbReference type="Proteomes" id="UP001497516">
    <property type="component" value="Chromosome 2"/>
</dbReference>
<reference evidence="1 2" key="1">
    <citation type="submission" date="2024-04" db="EMBL/GenBank/DDBJ databases">
        <authorList>
            <person name="Fracassetti M."/>
        </authorList>
    </citation>
    <scope>NUCLEOTIDE SEQUENCE [LARGE SCALE GENOMIC DNA]</scope>
</reference>
<dbReference type="EMBL" id="OZ034815">
    <property type="protein sequence ID" value="CAL1372112.1"/>
    <property type="molecule type" value="Genomic_DNA"/>
</dbReference>
<evidence type="ECO:0000313" key="2">
    <source>
        <dbReference type="Proteomes" id="UP001497516"/>
    </source>
</evidence>
<name>A0AAV2DFQ9_9ROSI</name>
<accession>A0AAV2DFQ9</accession>
<keyword evidence="2" id="KW-1185">Reference proteome</keyword>
<organism evidence="1 2">
    <name type="scientific">Linum trigynum</name>
    <dbReference type="NCBI Taxonomy" id="586398"/>
    <lineage>
        <taxon>Eukaryota</taxon>
        <taxon>Viridiplantae</taxon>
        <taxon>Streptophyta</taxon>
        <taxon>Embryophyta</taxon>
        <taxon>Tracheophyta</taxon>
        <taxon>Spermatophyta</taxon>
        <taxon>Magnoliopsida</taxon>
        <taxon>eudicotyledons</taxon>
        <taxon>Gunneridae</taxon>
        <taxon>Pentapetalae</taxon>
        <taxon>rosids</taxon>
        <taxon>fabids</taxon>
        <taxon>Malpighiales</taxon>
        <taxon>Linaceae</taxon>
        <taxon>Linum</taxon>
    </lineage>
</organism>
<sequence length="66" mass="7383">MIQNDFVAAISGNLPNFVEKASRIYHELVAAWRALLIGWMKGQGWVSPLTNPNPRLINRSLGYGTQ</sequence>
<protein>
    <submittedName>
        <fullName evidence="1">Uncharacterized protein</fullName>
    </submittedName>
</protein>
<evidence type="ECO:0000313" key="1">
    <source>
        <dbReference type="EMBL" id="CAL1372112.1"/>
    </source>
</evidence>
<gene>
    <name evidence="1" type="ORF">LTRI10_LOCUS14135</name>
</gene>